<dbReference type="Proteomes" id="UP000218209">
    <property type="component" value="Unassembled WGS sequence"/>
</dbReference>
<keyword evidence="3" id="KW-0408">Iron</keyword>
<evidence type="ECO:0000256" key="7">
    <source>
        <dbReference type="ARBA" id="ARBA00048125"/>
    </source>
</evidence>
<evidence type="ECO:0000313" key="10">
    <source>
        <dbReference type="Proteomes" id="UP000218209"/>
    </source>
</evidence>
<comment type="catalytic activity">
    <reaction evidence="7">
        <text>2 [3Fe-4S](0)-[protein] + 2 Fe(2+)-[Dph3] + NADH = 2 [4Fe-4S](1+)-[protein] + 2 [Dph3] + NAD(+) + H(+)</text>
        <dbReference type="Rhea" id="RHEA:71239"/>
        <dbReference type="Rhea" id="RHEA-COMP:17997"/>
        <dbReference type="Rhea" id="RHEA-COMP:17998"/>
        <dbReference type="Rhea" id="RHEA-COMP:18001"/>
        <dbReference type="Rhea" id="RHEA-COMP:18002"/>
        <dbReference type="ChEBI" id="CHEBI:15378"/>
        <dbReference type="ChEBI" id="CHEBI:29033"/>
        <dbReference type="ChEBI" id="CHEBI:33723"/>
        <dbReference type="ChEBI" id="CHEBI:47402"/>
        <dbReference type="ChEBI" id="CHEBI:57540"/>
        <dbReference type="ChEBI" id="CHEBI:57945"/>
        <dbReference type="ChEBI" id="CHEBI:83228"/>
    </reaction>
</comment>
<dbReference type="GO" id="GO:0005829">
    <property type="term" value="C:cytosol"/>
    <property type="evidence" value="ECO:0007669"/>
    <property type="project" value="TreeGrafter"/>
</dbReference>
<keyword evidence="10" id="KW-1185">Reference proteome</keyword>
<name>A0A1X6NQP1_PORUM</name>
<dbReference type="InterPro" id="IPR036671">
    <property type="entry name" value="DPH_MB_sf"/>
</dbReference>
<gene>
    <name evidence="9" type="ORF">BU14_0686s0006</name>
</gene>
<dbReference type="FunFam" id="3.10.660.10:FF:000001">
    <property type="entry name" value="Diphthamide biosynthesis 3"/>
    <property type="match status" value="1"/>
</dbReference>
<dbReference type="Gene3D" id="3.10.660.10">
    <property type="entry name" value="DPH Zinc finger"/>
    <property type="match status" value="1"/>
</dbReference>
<evidence type="ECO:0000256" key="2">
    <source>
        <dbReference type="ARBA" id="ARBA00022723"/>
    </source>
</evidence>
<evidence type="ECO:0000313" key="9">
    <source>
        <dbReference type="EMBL" id="OSX70703.1"/>
    </source>
</evidence>
<dbReference type="GO" id="GO:0046872">
    <property type="term" value="F:metal ion binding"/>
    <property type="evidence" value="ECO:0007669"/>
    <property type="project" value="UniProtKB-KW"/>
</dbReference>
<dbReference type="AlphaFoldDB" id="A0A1X6NQP1"/>
<reference evidence="9 10" key="1">
    <citation type="submission" date="2017-03" db="EMBL/GenBank/DDBJ databases">
        <title>WGS assembly of Porphyra umbilicalis.</title>
        <authorList>
            <person name="Brawley S.H."/>
            <person name="Blouin N.A."/>
            <person name="Ficko-Blean E."/>
            <person name="Wheeler G.L."/>
            <person name="Lohr M."/>
            <person name="Goodson H.V."/>
            <person name="Jenkins J.W."/>
            <person name="Blaby-Haas C.E."/>
            <person name="Helliwell K.E."/>
            <person name="Chan C."/>
            <person name="Marriage T."/>
            <person name="Bhattacharya D."/>
            <person name="Klein A.S."/>
            <person name="Badis Y."/>
            <person name="Brodie J."/>
            <person name="Cao Y."/>
            <person name="Collen J."/>
            <person name="Dittami S.M."/>
            <person name="Gachon C.M."/>
            <person name="Green B.R."/>
            <person name="Karpowicz S."/>
            <person name="Kim J.W."/>
            <person name="Kudahl U."/>
            <person name="Lin S."/>
            <person name="Michel G."/>
            <person name="Mittag M."/>
            <person name="Olson B.J."/>
            <person name="Pangilinan J."/>
            <person name="Peng Y."/>
            <person name="Qiu H."/>
            <person name="Shu S."/>
            <person name="Singer J.T."/>
            <person name="Smith A.G."/>
            <person name="Sprecher B.N."/>
            <person name="Wagner V."/>
            <person name="Wang W."/>
            <person name="Wang Z.-Y."/>
            <person name="Yan J."/>
            <person name="Yarish C."/>
            <person name="Zoeuner-Riek S."/>
            <person name="Zhuang Y."/>
            <person name="Zou Y."/>
            <person name="Lindquist E.A."/>
            <person name="Grimwood J."/>
            <person name="Barry K."/>
            <person name="Rokhsar D.S."/>
            <person name="Schmutz J."/>
            <person name="Stiller J.W."/>
            <person name="Grossman A.R."/>
            <person name="Prochnik S.E."/>
        </authorList>
    </citation>
    <scope>NUCLEOTIDE SEQUENCE [LARGE SCALE GENOMIC DNA]</scope>
    <source>
        <strain evidence="9">4086291</strain>
    </source>
</reference>
<dbReference type="GO" id="GO:0017183">
    <property type="term" value="P:protein histidyl modification to diphthamide"/>
    <property type="evidence" value="ECO:0007669"/>
    <property type="project" value="InterPro"/>
</dbReference>
<comment type="pathway">
    <text evidence="1">Protein modification; peptidyl-diphthamide biosynthesis.</text>
</comment>
<feature type="domain" description="DPH-type MB" evidence="8">
    <location>
        <begin position="3"/>
        <end position="59"/>
    </location>
</feature>
<evidence type="ECO:0000256" key="6">
    <source>
        <dbReference type="ARBA" id="ARBA00041070"/>
    </source>
</evidence>
<evidence type="ECO:0000259" key="8">
    <source>
        <dbReference type="PROSITE" id="PS51074"/>
    </source>
</evidence>
<sequence>MTVYDEVEIEDMEWNVELNAFTWSCPCGDIFRLTVAEMRAGEEIATCPSCTLILRVIYDDGDIPEEVEAGGGVPPTPPAVGVVA</sequence>
<proteinExistence type="inferred from homology"/>
<keyword evidence="2" id="KW-0479">Metal-binding</keyword>
<dbReference type="OrthoDB" id="66964at2759"/>
<evidence type="ECO:0000256" key="4">
    <source>
        <dbReference type="ARBA" id="ARBA00024032"/>
    </source>
</evidence>
<dbReference type="PROSITE" id="PS51074">
    <property type="entry name" value="DPH_MB"/>
    <property type="match status" value="1"/>
</dbReference>
<comment type="catalytic activity">
    <reaction evidence="5">
        <text>[3Fe-4S](1+)-[protein] + Fe(2+)-[Dph3] = [3Fe-4S](0)-[protein] + Fe(3+)-[Dph3]</text>
        <dbReference type="Rhea" id="RHEA:71235"/>
        <dbReference type="Rhea" id="RHEA-COMP:17996"/>
        <dbReference type="Rhea" id="RHEA-COMP:17997"/>
        <dbReference type="Rhea" id="RHEA-COMP:18002"/>
        <dbReference type="Rhea" id="RHEA-COMP:18003"/>
        <dbReference type="ChEBI" id="CHEBI:29033"/>
        <dbReference type="ChEBI" id="CHEBI:29034"/>
        <dbReference type="ChEBI" id="CHEBI:33751"/>
        <dbReference type="ChEBI" id="CHEBI:47402"/>
        <dbReference type="ChEBI" id="CHEBI:83228"/>
    </reaction>
</comment>
<organism evidence="9 10">
    <name type="scientific">Porphyra umbilicalis</name>
    <name type="common">Purple laver</name>
    <name type="synonym">Red alga</name>
    <dbReference type="NCBI Taxonomy" id="2786"/>
    <lineage>
        <taxon>Eukaryota</taxon>
        <taxon>Rhodophyta</taxon>
        <taxon>Bangiophyceae</taxon>
        <taxon>Bangiales</taxon>
        <taxon>Bangiaceae</taxon>
        <taxon>Porphyra</taxon>
    </lineage>
</organism>
<dbReference type="PANTHER" id="PTHR21454:SF31">
    <property type="entry name" value="DIPHTHAMIDE BIOSYNTHESIS PROTEIN 3"/>
    <property type="match status" value="1"/>
</dbReference>
<accession>A0A1X6NQP1</accession>
<comment type="similarity">
    <text evidence="4">Belongs to the DPH3 family.</text>
</comment>
<dbReference type="PANTHER" id="PTHR21454">
    <property type="entry name" value="DPH3 HOMOLOG-RELATED"/>
    <property type="match status" value="1"/>
</dbReference>
<dbReference type="InterPro" id="IPR007872">
    <property type="entry name" value="DPH_MB_dom"/>
</dbReference>
<dbReference type="Pfam" id="PF05207">
    <property type="entry name" value="Zn_ribbon_CSL"/>
    <property type="match status" value="1"/>
</dbReference>
<dbReference type="EMBL" id="KV919221">
    <property type="protein sequence ID" value="OSX70703.1"/>
    <property type="molecule type" value="Genomic_DNA"/>
</dbReference>
<evidence type="ECO:0000256" key="5">
    <source>
        <dbReference type="ARBA" id="ARBA00036267"/>
    </source>
</evidence>
<evidence type="ECO:0000256" key="3">
    <source>
        <dbReference type="ARBA" id="ARBA00023004"/>
    </source>
</evidence>
<evidence type="ECO:0000256" key="1">
    <source>
        <dbReference type="ARBA" id="ARBA00005156"/>
    </source>
</evidence>
<dbReference type="SUPFAM" id="SSF144217">
    <property type="entry name" value="CSL zinc finger"/>
    <property type="match status" value="1"/>
</dbReference>
<dbReference type="InterPro" id="IPR044248">
    <property type="entry name" value="DPH3/4-like"/>
</dbReference>
<protein>
    <recommendedName>
        <fullName evidence="6">Diphthamide biosynthesis protein 3</fullName>
    </recommendedName>
</protein>